<feature type="compositionally biased region" description="Basic and acidic residues" evidence="2">
    <location>
        <begin position="193"/>
        <end position="213"/>
    </location>
</feature>
<protein>
    <submittedName>
        <fullName evidence="4">BQ2448_2515 protein</fullName>
    </submittedName>
</protein>
<evidence type="ECO:0000259" key="3">
    <source>
        <dbReference type="PROSITE" id="PS50908"/>
    </source>
</evidence>
<name>A0A238F8H2_9BASI</name>
<dbReference type="AlphaFoldDB" id="A0A238F8H2"/>
<keyword evidence="5" id="KW-1185">Reference proteome</keyword>
<dbReference type="PROSITE" id="PS50908">
    <property type="entry name" value="RWD"/>
    <property type="match status" value="1"/>
</dbReference>
<feature type="region of interest" description="Disordered" evidence="2">
    <location>
        <begin position="193"/>
        <end position="215"/>
    </location>
</feature>
<keyword evidence="1" id="KW-0175">Coiled coil</keyword>
<evidence type="ECO:0000313" key="5">
    <source>
        <dbReference type="Proteomes" id="UP000198372"/>
    </source>
</evidence>
<sequence>MTDYAEERRSEIEVLESIFADELTSTYCDKVLGWSLSNSVAVISDDKLALKVEPEEQSPSEPCKSLRLPSDRDVLSLLITYTPTYPDEIPLIEIEAIEGELSDEENSTLVTGLQFAAEDNLGMAMVYTLASYLKDSLAELVRERKARIAKEEAERHEREEEAATRKMQDTKVTVESFAQWKIKFDKEMADASAKEEQERLKALPPKEREEAKKFRSKLTGRQLFEKGYPSLVTSESAFEDEDGVEVDTALYERTERLNLTDEEDDDDRHGPRLGELSDSD</sequence>
<proteinExistence type="predicted"/>
<dbReference type="OrthoDB" id="277175at2759"/>
<evidence type="ECO:0000256" key="1">
    <source>
        <dbReference type="SAM" id="Coils"/>
    </source>
</evidence>
<dbReference type="Proteomes" id="UP000198372">
    <property type="component" value="Unassembled WGS sequence"/>
</dbReference>
<dbReference type="EMBL" id="FMSP01000004">
    <property type="protein sequence ID" value="SCV69495.1"/>
    <property type="molecule type" value="Genomic_DNA"/>
</dbReference>
<evidence type="ECO:0000256" key="2">
    <source>
        <dbReference type="SAM" id="MobiDB-lite"/>
    </source>
</evidence>
<feature type="coiled-coil region" evidence="1">
    <location>
        <begin position="134"/>
        <end position="173"/>
    </location>
</feature>
<dbReference type="InterPro" id="IPR006575">
    <property type="entry name" value="RWD_dom"/>
</dbReference>
<dbReference type="Pfam" id="PF05773">
    <property type="entry name" value="RWD"/>
    <property type="match status" value="1"/>
</dbReference>
<evidence type="ECO:0000313" key="4">
    <source>
        <dbReference type="EMBL" id="SCV69495.1"/>
    </source>
</evidence>
<dbReference type="Gene3D" id="3.10.110.10">
    <property type="entry name" value="Ubiquitin Conjugating Enzyme"/>
    <property type="match status" value="1"/>
</dbReference>
<feature type="region of interest" description="Disordered" evidence="2">
    <location>
        <begin position="235"/>
        <end position="280"/>
    </location>
</feature>
<accession>A0A238F8H2</accession>
<feature type="compositionally biased region" description="Basic and acidic residues" evidence="2">
    <location>
        <begin position="250"/>
        <end position="259"/>
    </location>
</feature>
<feature type="domain" description="RWD" evidence="3">
    <location>
        <begin position="10"/>
        <end position="140"/>
    </location>
</feature>
<dbReference type="SMART" id="SM00591">
    <property type="entry name" value="RWD"/>
    <property type="match status" value="1"/>
</dbReference>
<dbReference type="PANTHER" id="PTHR12292">
    <property type="entry name" value="RWD DOMAIN-CONTAINING PROTEIN"/>
    <property type="match status" value="1"/>
</dbReference>
<dbReference type="SUPFAM" id="SSF54495">
    <property type="entry name" value="UBC-like"/>
    <property type="match status" value="1"/>
</dbReference>
<gene>
    <name evidence="4" type="ORF">BQ2448_2515</name>
</gene>
<reference evidence="5" key="1">
    <citation type="submission" date="2016-09" db="EMBL/GenBank/DDBJ databases">
        <authorList>
            <person name="Jeantristanb JTB J.-T."/>
            <person name="Ricardo R."/>
        </authorList>
    </citation>
    <scope>NUCLEOTIDE SEQUENCE [LARGE SCALE GENOMIC DNA]</scope>
</reference>
<dbReference type="InterPro" id="IPR016135">
    <property type="entry name" value="UBQ-conjugating_enzyme/RWD"/>
</dbReference>
<organism evidence="4 5">
    <name type="scientific">Microbotryum intermedium</name>
    <dbReference type="NCBI Taxonomy" id="269621"/>
    <lineage>
        <taxon>Eukaryota</taxon>
        <taxon>Fungi</taxon>
        <taxon>Dikarya</taxon>
        <taxon>Basidiomycota</taxon>
        <taxon>Pucciniomycotina</taxon>
        <taxon>Microbotryomycetes</taxon>
        <taxon>Microbotryales</taxon>
        <taxon>Microbotryaceae</taxon>
        <taxon>Microbotryum</taxon>
    </lineage>
</organism>
<dbReference type="InterPro" id="IPR040213">
    <property type="entry name" value="GIR2-like"/>
</dbReference>
<dbReference type="CDD" id="cd23823">
    <property type="entry name" value="RWD_GCN2"/>
    <property type="match status" value="1"/>
</dbReference>
<dbReference type="STRING" id="269621.A0A238F8H2"/>